<name>A0AAV7LXM3_PLEWA</name>
<sequence length="239" mass="26412">MAASSDSRGLLQEGIRAALENWAVLQIAVDNGFGGAYSQEKAEWMVGAVAEYFHSNADLEQYEVEEFLSELMNTEFDTLVEDGSLPEVAQQLCTFSRQCQRGEVAAMQERLAQLCQRKKHVKVSAVQGRAPGQEEDDSEEEEDDEEEEAMDCEEPPSLVRVSSPEAASPGSHETTPKVDSTETDFQEEAAADGWTVGQAIIYELLLMKNSDALQSRLPLLKLHFQVSMGIHSGWVMGHL</sequence>
<dbReference type="Pfam" id="PF10273">
    <property type="entry name" value="WGG"/>
    <property type="match status" value="1"/>
</dbReference>
<dbReference type="GO" id="GO:0006364">
    <property type="term" value="P:rRNA processing"/>
    <property type="evidence" value="ECO:0007669"/>
    <property type="project" value="UniProtKB-KW"/>
</dbReference>
<evidence type="ECO:0000313" key="7">
    <source>
        <dbReference type="Proteomes" id="UP001066276"/>
    </source>
</evidence>
<dbReference type="Proteomes" id="UP001066276">
    <property type="component" value="Chromosome 10"/>
</dbReference>
<evidence type="ECO:0000256" key="5">
    <source>
        <dbReference type="SAM" id="MobiDB-lite"/>
    </source>
</evidence>
<comment type="function">
    <text evidence="1">May be involved in 20S pre-rRNA processing.</text>
</comment>
<dbReference type="EMBL" id="JANPWB010000014">
    <property type="protein sequence ID" value="KAJ1095072.1"/>
    <property type="molecule type" value="Genomic_DNA"/>
</dbReference>
<evidence type="ECO:0000313" key="6">
    <source>
        <dbReference type="EMBL" id="KAJ1095072.1"/>
    </source>
</evidence>
<evidence type="ECO:0000256" key="4">
    <source>
        <dbReference type="ARBA" id="ARBA00022552"/>
    </source>
</evidence>
<evidence type="ECO:0000256" key="3">
    <source>
        <dbReference type="ARBA" id="ARBA00017551"/>
    </source>
</evidence>
<gene>
    <name evidence="6" type="ORF">NDU88_000242</name>
</gene>
<evidence type="ECO:0000256" key="1">
    <source>
        <dbReference type="ARBA" id="ARBA00002210"/>
    </source>
</evidence>
<reference evidence="6" key="1">
    <citation type="journal article" date="2022" name="bioRxiv">
        <title>Sequencing and chromosome-scale assembly of the giantPleurodeles waltlgenome.</title>
        <authorList>
            <person name="Brown T."/>
            <person name="Elewa A."/>
            <person name="Iarovenko S."/>
            <person name="Subramanian E."/>
            <person name="Araus A.J."/>
            <person name="Petzold A."/>
            <person name="Susuki M."/>
            <person name="Suzuki K.-i.T."/>
            <person name="Hayashi T."/>
            <person name="Toyoda A."/>
            <person name="Oliveira C."/>
            <person name="Osipova E."/>
            <person name="Leigh N.D."/>
            <person name="Simon A."/>
            <person name="Yun M.H."/>
        </authorList>
    </citation>
    <scope>NUCLEOTIDE SEQUENCE</scope>
    <source>
        <strain evidence="6">20211129_DDA</strain>
        <tissue evidence="6">Liver</tissue>
    </source>
</reference>
<keyword evidence="4" id="KW-0698">rRNA processing</keyword>
<organism evidence="6 7">
    <name type="scientific">Pleurodeles waltl</name>
    <name type="common">Iberian ribbed newt</name>
    <dbReference type="NCBI Taxonomy" id="8319"/>
    <lineage>
        <taxon>Eukaryota</taxon>
        <taxon>Metazoa</taxon>
        <taxon>Chordata</taxon>
        <taxon>Craniata</taxon>
        <taxon>Vertebrata</taxon>
        <taxon>Euteleostomi</taxon>
        <taxon>Amphibia</taxon>
        <taxon>Batrachia</taxon>
        <taxon>Caudata</taxon>
        <taxon>Salamandroidea</taxon>
        <taxon>Salamandridae</taxon>
        <taxon>Pleurodelinae</taxon>
        <taxon>Pleurodeles</taxon>
    </lineage>
</organism>
<comment type="similarity">
    <text evidence="2">Belongs to the TSR2 family.</text>
</comment>
<comment type="caution">
    <text evidence="6">The sequence shown here is derived from an EMBL/GenBank/DDBJ whole genome shotgun (WGS) entry which is preliminary data.</text>
</comment>
<keyword evidence="7" id="KW-1185">Reference proteome</keyword>
<dbReference type="AlphaFoldDB" id="A0AAV7LXM3"/>
<feature type="region of interest" description="Disordered" evidence="5">
    <location>
        <begin position="125"/>
        <end position="183"/>
    </location>
</feature>
<accession>A0AAV7LXM3</accession>
<evidence type="ECO:0000256" key="2">
    <source>
        <dbReference type="ARBA" id="ARBA00006524"/>
    </source>
</evidence>
<dbReference type="PANTHER" id="PTHR21250">
    <property type="entry name" value="PRE-RRNA-PROCESSING PROTEIN TSR2 HOMOLOG"/>
    <property type="match status" value="1"/>
</dbReference>
<feature type="compositionally biased region" description="Acidic residues" evidence="5">
    <location>
        <begin position="133"/>
        <end position="154"/>
    </location>
</feature>
<proteinExistence type="inferred from homology"/>
<protein>
    <recommendedName>
        <fullName evidence="3">Pre-rRNA-processing protein TSR2 homolog</fullName>
    </recommendedName>
</protein>
<dbReference type="InterPro" id="IPR019398">
    <property type="entry name" value="Pre-rRNA_process_TSR2"/>
</dbReference>